<proteinExistence type="predicted"/>
<feature type="domain" description="HTH tetR-type" evidence="4">
    <location>
        <begin position="12"/>
        <end position="56"/>
    </location>
</feature>
<evidence type="ECO:0000256" key="3">
    <source>
        <dbReference type="ARBA" id="ARBA00023163"/>
    </source>
</evidence>
<feature type="domain" description="Transcriptional regulator LmrA/YxaF-like C-terminal" evidence="5">
    <location>
        <begin position="80"/>
        <end position="180"/>
    </location>
</feature>
<dbReference type="SUPFAM" id="SSF46689">
    <property type="entry name" value="Homeodomain-like"/>
    <property type="match status" value="1"/>
</dbReference>
<dbReference type="Proteomes" id="UP000261739">
    <property type="component" value="Unassembled WGS sequence"/>
</dbReference>
<dbReference type="AlphaFoldDB" id="A0A3D4SXK3"/>
<protein>
    <submittedName>
        <fullName evidence="6">TetR/AcrR family transcriptional regulator</fullName>
    </submittedName>
</protein>
<dbReference type="GO" id="GO:0003677">
    <property type="term" value="F:DNA binding"/>
    <property type="evidence" value="ECO:0007669"/>
    <property type="project" value="UniProtKB-KW"/>
</dbReference>
<organism evidence="6 7">
    <name type="scientific">Corynebacterium nuruki</name>
    <dbReference type="NCBI Taxonomy" id="1032851"/>
    <lineage>
        <taxon>Bacteria</taxon>
        <taxon>Bacillati</taxon>
        <taxon>Actinomycetota</taxon>
        <taxon>Actinomycetes</taxon>
        <taxon>Mycobacteriales</taxon>
        <taxon>Corynebacteriaceae</taxon>
        <taxon>Corynebacterium</taxon>
    </lineage>
</organism>
<evidence type="ECO:0000313" key="6">
    <source>
        <dbReference type="EMBL" id="HCT13815.1"/>
    </source>
</evidence>
<dbReference type="RefSeq" id="WP_273051163.1">
    <property type="nucleotide sequence ID" value="NZ_DAITTW010000085.1"/>
</dbReference>
<dbReference type="InterPro" id="IPR001647">
    <property type="entry name" value="HTH_TetR"/>
</dbReference>
<dbReference type="InterPro" id="IPR009057">
    <property type="entry name" value="Homeodomain-like_sf"/>
</dbReference>
<dbReference type="InterPro" id="IPR036271">
    <property type="entry name" value="Tet_transcr_reg_TetR-rel_C_sf"/>
</dbReference>
<evidence type="ECO:0000259" key="4">
    <source>
        <dbReference type="Pfam" id="PF00440"/>
    </source>
</evidence>
<evidence type="ECO:0000256" key="2">
    <source>
        <dbReference type="ARBA" id="ARBA00023125"/>
    </source>
</evidence>
<dbReference type="InterPro" id="IPR054156">
    <property type="entry name" value="YxaF_TetR_C"/>
</dbReference>
<dbReference type="Pfam" id="PF21993">
    <property type="entry name" value="TetR_C_13_2"/>
    <property type="match status" value="1"/>
</dbReference>
<name>A0A3D4SXK3_9CORY</name>
<dbReference type="Gene3D" id="1.10.357.10">
    <property type="entry name" value="Tetracycline Repressor, domain 2"/>
    <property type="match status" value="1"/>
</dbReference>
<keyword evidence="2" id="KW-0238">DNA-binding</keyword>
<dbReference type="PANTHER" id="PTHR47506:SF3">
    <property type="entry name" value="HTH-TYPE TRANSCRIPTIONAL REGULATOR LMRA"/>
    <property type="match status" value="1"/>
</dbReference>
<accession>A0A3D4SXK3</accession>
<reference evidence="6 7" key="1">
    <citation type="journal article" date="2018" name="Nat. Biotechnol.">
        <title>A standardized bacterial taxonomy based on genome phylogeny substantially revises the tree of life.</title>
        <authorList>
            <person name="Parks D.H."/>
            <person name="Chuvochina M."/>
            <person name="Waite D.W."/>
            <person name="Rinke C."/>
            <person name="Skarshewski A."/>
            <person name="Chaumeil P.A."/>
            <person name="Hugenholtz P."/>
        </authorList>
    </citation>
    <scope>NUCLEOTIDE SEQUENCE [LARGE SCALE GENOMIC DNA]</scope>
    <source>
        <strain evidence="6">UBA11247</strain>
    </source>
</reference>
<gene>
    <name evidence="6" type="ORF">DIW82_03200</name>
</gene>
<dbReference type="STRING" id="863239.GCA_000213935_02140"/>
<evidence type="ECO:0000256" key="1">
    <source>
        <dbReference type="ARBA" id="ARBA00023015"/>
    </source>
</evidence>
<evidence type="ECO:0000259" key="5">
    <source>
        <dbReference type="Pfam" id="PF21993"/>
    </source>
</evidence>
<dbReference type="SUPFAM" id="SSF48498">
    <property type="entry name" value="Tetracyclin repressor-like, C-terminal domain"/>
    <property type="match status" value="1"/>
</dbReference>
<evidence type="ECO:0000313" key="7">
    <source>
        <dbReference type="Proteomes" id="UP000261739"/>
    </source>
</evidence>
<sequence length="191" mass="19956">MGARTDTKDRMIAGATALLAENGVAGTTVAAVLERTDAPRGSVRHHFPGGRDELLQDAVRTVGASVTDRLRAADDADTDPAVIVTDFCTRFRDRLTATGFRAGCPVWAAVQDPAESPELHATAAEVVRDWTAALAAALVRVGYAPASATVTASFLISSVEGALTLARVRRSPDPLDAAADMCVRIIAGTAW</sequence>
<dbReference type="PANTHER" id="PTHR47506">
    <property type="entry name" value="TRANSCRIPTIONAL REGULATORY PROTEIN"/>
    <property type="match status" value="1"/>
</dbReference>
<keyword evidence="1" id="KW-0805">Transcription regulation</keyword>
<comment type="caution">
    <text evidence="6">The sequence shown here is derived from an EMBL/GenBank/DDBJ whole genome shotgun (WGS) entry which is preliminary data.</text>
</comment>
<keyword evidence="3" id="KW-0804">Transcription</keyword>
<dbReference type="EMBL" id="DQID01000090">
    <property type="protein sequence ID" value="HCT13815.1"/>
    <property type="molecule type" value="Genomic_DNA"/>
</dbReference>
<dbReference type="Pfam" id="PF00440">
    <property type="entry name" value="TetR_N"/>
    <property type="match status" value="1"/>
</dbReference>